<keyword evidence="5" id="KW-0325">Glycoprotein</keyword>
<feature type="domain" description="Beta-mannosidase Ig-fold" evidence="8">
    <location>
        <begin position="737"/>
        <end position="818"/>
    </location>
</feature>
<dbReference type="Gene3D" id="2.60.120.260">
    <property type="entry name" value="Galactose-binding domain-like"/>
    <property type="match status" value="1"/>
</dbReference>
<dbReference type="SUPFAM" id="SSF49785">
    <property type="entry name" value="Galactose-binding domain-like"/>
    <property type="match status" value="1"/>
</dbReference>
<dbReference type="GO" id="GO:0004567">
    <property type="term" value="F:beta-mannosidase activity"/>
    <property type="evidence" value="ECO:0007669"/>
    <property type="project" value="UniProtKB-EC"/>
</dbReference>
<dbReference type="Gene3D" id="3.20.20.80">
    <property type="entry name" value="Glycosidases"/>
    <property type="match status" value="1"/>
</dbReference>
<dbReference type="Pfam" id="PF17753">
    <property type="entry name" value="Ig_mannosidase"/>
    <property type="match status" value="1"/>
</dbReference>
<keyword evidence="6" id="KW-0326">Glycosidase</keyword>
<dbReference type="InterPro" id="IPR008979">
    <property type="entry name" value="Galactose-bd-like_sf"/>
</dbReference>
<dbReference type="Gene3D" id="2.60.40.10">
    <property type="entry name" value="Immunoglobulins"/>
    <property type="match status" value="2"/>
</dbReference>
<comment type="caution">
    <text evidence="10">The sequence shown here is derived from an EMBL/GenBank/DDBJ whole genome shotgun (WGS) entry which is preliminary data.</text>
</comment>
<feature type="domain" description="Glycoside hydrolase family 2 immunoglobulin-like beta-sandwich" evidence="7">
    <location>
        <begin position="212"/>
        <end position="292"/>
    </location>
</feature>
<evidence type="ECO:0000259" key="7">
    <source>
        <dbReference type="Pfam" id="PF00703"/>
    </source>
</evidence>
<sequence>MTNTDYREIDLAGPFALTAPSRGIAATIRLPGDVHSALLEADLIPDPYFGENETAVMWVNQTEWSVERRFAASADDIDGHLTLTLAGIDCVATVILNGEPVAAVDNAFLRHDIDVTGKVRAGENTLRIDFAVARDVARARYEAHPFHIPYSATNQKVGHLNFIRKAACHAGWDWGICLLPVGVYGRMALRRSRLARQDSVTVEQEHGPDGVRLAIETRFHAFTEGTATLRHEIDGQRIEEEVRVRAGENRFSHAVTIRNPRLWWPNGQGEQPLYELATTLDGERTVRRIGLRRLEWVVEPDAVDHCFKVRINGRDVTAMGANWIPNDALPARITPAAVRDVLESAAAANMNMIRVWGGGQYEPDFFYESCDELGLLVWHDFMFSCMPYPSDPPFLASVRAEITQQVRRLQHHACVALWCGDNECIGSIGWYPETRANRDRFVANYDRLNNMLGEIAAAEDPGRRFWPSSPSLGYLDFADGWHADSRGDMHYWDVWHSAKPFEAYREQHPRFASEFGFQSFPSMPVIESFATPADRNPSSPVMETHQRNDGGNARILETMCRYFRFPKDFDELVFLSQVQQGLAIKTAIEYWRSTKPRCMGTLYWQINDTWPVASWSSLDYGGGWKPMHYLARRFFLPINVVAVPDAGTGDILLRGINDTGDPARIRLSVEAVGMDGRRRTVHSGEAELSPDAAQECGRIPAASLAAGEFLFFAWTDARGRTIGENDFFPRAYKTYDLPQASVTARWDGADGEVPALVLSTDRPAFFVTVTTETAGRFSDNVLTLLPGRETRLAFQPKSDGAPGDAGSRPEVRVRHLRQTFW</sequence>
<evidence type="ECO:0000256" key="5">
    <source>
        <dbReference type="ARBA" id="ARBA00023180"/>
    </source>
</evidence>
<name>A0A7V7PL13_9HYPH</name>
<dbReference type="InterPro" id="IPR036156">
    <property type="entry name" value="Beta-gal/glucu_dom_sf"/>
</dbReference>
<gene>
    <name evidence="10" type="ORF">F6X38_19850</name>
</gene>
<proteinExistence type="inferred from homology"/>
<dbReference type="InterPro" id="IPR006102">
    <property type="entry name" value="Ig-like_GH2"/>
</dbReference>
<dbReference type="GO" id="GO:0005975">
    <property type="term" value="P:carbohydrate metabolic process"/>
    <property type="evidence" value="ECO:0007669"/>
    <property type="project" value="InterPro"/>
</dbReference>
<dbReference type="InterPro" id="IPR050887">
    <property type="entry name" value="Beta-mannosidase_GH2"/>
</dbReference>
<dbReference type="PANTHER" id="PTHR43730:SF1">
    <property type="entry name" value="BETA-MANNOSIDASE"/>
    <property type="match status" value="1"/>
</dbReference>
<keyword evidence="4 10" id="KW-0378">Hydrolase</keyword>
<dbReference type="PANTHER" id="PTHR43730">
    <property type="entry name" value="BETA-MANNOSIDASE"/>
    <property type="match status" value="1"/>
</dbReference>
<dbReference type="EMBL" id="VZDO01000020">
    <property type="protein sequence ID" value="KAB0676827.1"/>
    <property type="molecule type" value="Genomic_DNA"/>
</dbReference>
<comment type="similarity">
    <text evidence="2">Belongs to the glycosyl hydrolase 2 family.</text>
</comment>
<evidence type="ECO:0000256" key="3">
    <source>
        <dbReference type="ARBA" id="ARBA00012754"/>
    </source>
</evidence>
<evidence type="ECO:0000256" key="2">
    <source>
        <dbReference type="ARBA" id="ARBA00007401"/>
    </source>
</evidence>
<reference evidence="10 11" key="1">
    <citation type="submission" date="2019-09" db="EMBL/GenBank/DDBJ databases">
        <title>YIM 132180 draft genome.</title>
        <authorList>
            <person name="Zhang K."/>
        </authorList>
    </citation>
    <scope>NUCLEOTIDE SEQUENCE [LARGE SCALE GENOMIC DNA]</scope>
    <source>
        <strain evidence="10 11">YIM 132180</strain>
    </source>
</reference>
<dbReference type="InterPro" id="IPR054593">
    <property type="entry name" value="Beta-mannosidase-like_N2"/>
</dbReference>
<evidence type="ECO:0000313" key="11">
    <source>
        <dbReference type="Proteomes" id="UP000432089"/>
    </source>
</evidence>
<protein>
    <recommendedName>
        <fullName evidence="3">beta-mannosidase</fullName>
        <ecNumber evidence="3">3.2.1.25</ecNumber>
    </recommendedName>
</protein>
<dbReference type="SUPFAM" id="SSF49303">
    <property type="entry name" value="beta-Galactosidase/glucuronidase domain"/>
    <property type="match status" value="2"/>
</dbReference>
<dbReference type="InterPro" id="IPR041625">
    <property type="entry name" value="Beta-mannosidase_Ig"/>
</dbReference>
<dbReference type="InterPro" id="IPR013783">
    <property type="entry name" value="Ig-like_fold"/>
</dbReference>
<dbReference type="EC" id="3.2.1.25" evidence="3"/>
<evidence type="ECO:0000313" key="10">
    <source>
        <dbReference type="EMBL" id="KAB0676827.1"/>
    </source>
</evidence>
<dbReference type="FunFam" id="3.20.20.80:FF:000050">
    <property type="entry name" value="Beta-mannosidase B"/>
    <property type="match status" value="1"/>
</dbReference>
<dbReference type="GO" id="GO:0006516">
    <property type="term" value="P:glycoprotein catabolic process"/>
    <property type="evidence" value="ECO:0007669"/>
    <property type="project" value="TreeGrafter"/>
</dbReference>
<dbReference type="SUPFAM" id="SSF51445">
    <property type="entry name" value="(Trans)glycosidases"/>
    <property type="match status" value="1"/>
</dbReference>
<dbReference type="AlphaFoldDB" id="A0A7V7PL13"/>
<evidence type="ECO:0000256" key="6">
    <source>
        <dbReference type="ARBA" id="ARBA00023295"/>
    </source>
</evidence>
<evidence type="ECO:0000259" key="9">
    <source>
        <dbReference type="Pfam" id="PF22666"/>
    </source>
</evidence>
<organism evidence="10 11">
    <name type="scientific">Plantimonas leprariae</name>
    <dbReference type="NCBI Taxonomy" id="2615207"/>
    <lineage>
        <taxon>Bacteria</taxon>
        <taxon>Pseudomonadati</taxon>
        <taxon>Pseudomonadota</taxon>
        <taxon>Alphaproteobacteria</taxon>
        <taxon>Hyphomicrobiales</taxon>
        <taxon>Aurantimonadaceae</taxon>
        <taxon>Plantimonas</taxon>
    </lineage>
</organism>
<dbReference type="Pfam" id="PF00703">
    <property type="entry name" value="Glyco_hydro_2"/>
    <property type="match status" value="1"/>
</dbReference>
<evidence type="ECO:0000256" key="4">
    <source>
        <dbReference type="ARBA" id="ARBA00022801"/>
    </source>
</evidence>
<accession>A0A7V7PL13</accession>
<dbReference type="Proteomes" id="UP000432089">
    <property type="component" value="Unassembled WGS sequence"/>
</dbReference>
<dbReference type="Pfam" id="PF22666">
    <property type="entry name" value="Glyco_hydro_2_N2"/>
    <property type="match status" value="1"/>
</dbReference>
<evidence type="ECO:0000256" key="1">
    <source>
        <dbReference type="ARBA" id="ARBA00000829"/>
    </source>
</evidence>
<dbReference type="RefSeq" id="WP_150972814.1">
    <property type="nucleotide sequence ID" value="NZ_VZDO01000020.1"/>
</dbReference>
<dbReference type="InterPro" id="IPR017853">
    <property type="entry name" value="GH"/>
</dbReference>
<evidence type="ECO:0000259" key="8">
    <source>
        <dbReference type="Pfam" id="PF17753"/>
    </source>
</evidence>
<keyword evidence="11" id="KW-1185">Reference proteome</keyword>
<feature type="domain" description="Beta-mannosidase-like galactose-binding" evidence="9">
    <location>
        <begin position="26"/>
        <end position="184"/>
    </location>
</feature>
<comment type="catalytic activity">
    <reaction evidence="1">
        <text>Hydrolysis of terminal, non-reducing beta-D-mannose residues in beta-D-mannosides.</text>
        <dbReference type="EC" id="3.2.1.25"/>
    </reaction>
</comment>